<feature type="transmembrane region" description="Helical" evidence="8">
    <location>
        <begin position="192"/>
        <end position="211"/>
    </location>
</feature>
<evidence type="ECO:0000256" key="6">
    <source>
        <dbReference type="ARBA" id="ARBA00023141"/>
    </source>
</evidence>
<evidence type="ECO:0000256" key="4">
    <source>
        <dbReference type="ARBA" id="ARBA00022605"/>
    </source>
</evidence>
<dbReference type="AlphaFoldDB" id="A0A974XDV0"/>
<dbReference type="Proteomes" id="UP000663602">
    <property type="component" value="Chromosome"/>
</dbReference>
<keyword evidence="6" id="KW-0057">Aromatic amino acid biosynthesis</keyword>
<evidence type="ECO:0000256" key="1">
    <source>
        <dbReference type="ARBA" id="ARBA00001633"/>
    </source>
</evidence>
<dbReference type="InterPro" id="IPR013798">
    <property type="entry name" value="Indole-3-glycerol_P_synth_dom"/>
</dbReference>
<dbReference type="EC" id="4.1.1.48" evidence="3"/>
<feature type="transmembrane region" description="Helical" evidence="8">
    <location>
        <begin position="124"/>
        <end position="151"/>
    </location>
</feature>
<evidence type="ECO:0000313" key="10">
    <source>
        <dbReference type="EMBL" id="QSW37874.1"/>
    </source>
</evidence>
<evidence type="ECO:0000256" key="2">
    <source>
        <dbReference type="ARBA" id="ARBA00004696"/>
    </source>
</evidence>
<keyword evidence="8" id="KW-0812">Transmembrane</keyword>
<evidence type="ECO:0000256" key="7">
    <source>
        <dbReference type="ARBA" id="ARBA00023239"/>
    </source>
</evidence>
<organism evidence="10 11">
    <name type="scientific">Candidatus Vidania fulgoroideorum</name>
    <dbReference type="NCBI Taxonomy" id="881286"/>
    <lineage>
        <taxon>Bacteria</taxon>
        <taxon>Pseudomonadati</taxon>
        <taxon>Pseudomonadota</taxon>
        <taxon>Betaproteobacteria</taxon>
        <taxon>Candidatus Vidania</taxon>
    </lineage>
</organism>
<feature type="transmembrane region" description="Helical" evidence="8">
    <location>
        <begin position="24"/>
        <end position="46"/>
    </location>
</feature>
<reference evidence="10" key="1">
    <citation type="submission" date="2021-02" db="EMBL/GenBank/DDBJ databases">
        <authorList>
            <person name="Franco D."/>
        </authorList>
    </citation>
    <scope>NUCLEOTIDE SEQUENCE</scope>
    <source>
        <strain evidence="10">DICMUL</strain>
    </source>
</reference>
<evidence type="ECO:0000259" key="9">
    <source>
        <dbReference type="Pfam" id="PF00218"/>
    </source>
</evidence>
<dbReference type="Gene3D" id="3.20.20.70">
    <property type="entry name" value="Aldolase class I"/>
    <property type="match status" value="1"/>
</dbReference>
<evidence type="ECO:0000313" key="11">
    <source>
        <dbReference type="Proteomes" id="UP000663602"/>
    </source>
</evidence>
<dbReference type="EMBL" id="CP071410">
    <property type="protein sequence ID" value="QSW37874.1"/>
    <property type="molecule type" value="Genomic_DNA"/>
</dbReference>
<keyword evidence="5" id="KW-0822">Tryptophan biosynthesis</keyword>
<comment type="pathway">
    <text evidence="2">Amino-acid biosynthesis; L-tryptophan biosynthesis; L-tryptophan from chorismate: step 4/5.</text>
</comment>
<dbReference type="InterPro" id="IPR013785">
    <property type="entry name" value="Aldolase_TIM"/>
</dbReference>
<keyword evidence="8" id="KW-0472">Membrane</keyword>
<dbReference type="SUPFAM" id="SSF51366">
    <property type="entry name" value="Ribulose-phoshate binding barrel"/>
    <property type="match status" value="1"/>
</dbReference>
<keyword evidence="7" id="KW-0456">Lyase</keyword>
<keyword evidence="4" id="KW-0028">Amino-acid biosynthesis</keyword>
<dbReference type="InterPro" id="IPR011060">
    <property type="entry name" value="RibuloseP-bd_barrel"/>
</dbReference>
<dbReference type="GO" id="GO:0004425">
    <property type="term" value="F:indole-3-glycerol-phosphate synthase activity"/>
    <property type="evidence" value="ECO:0007669"/>
    <property type="project" value="UniProtKB-EC"/>
</dbReference>
<dbReference type="Pfam" id="PF00218">
    <property type="entry name" value="IGPS"/>
    <property type="match status" value="1"/>
</dbReference>
<gene>
    <name evidence="10" type="ORF">JSR02_00190</name>
</gene>
<name>A0A974XDV0_9PROT</name>
<keyword evidence="8" id="KW-1133">Transmembrane helix</keyword>
<comment type="catalytic activity">
    <reaction evidence="1">
        <text>1-(2-carboxyphenylamino)-1-deoxy-D-ribulose 5-phosphate + H(+) = (1S,2R)-1-C-(indol-3-yl)glycerol 3-phosphate + CO2 + H2O</text>
        <dbReference type="Rhea" id="RHEA:23476"/>
        <dbReference type="ChEBI" id="CHEBI:15377"/>
        <dbReference type="ChEBI" id="CHEBI:15378"/>
        <dbReference type="ChEBI" id="CHEBI:16526"/>
        <dbReference type="ChEBI" id="CHEBI:58613"/>
        <dbReference type="ChEBI" id="CHEBI:58866"/>
        <dbReference type="EC" id="4.1.1.48"/>
    </reaction>
</comment>
<proteinExistence type="predicted"/>
<evidence type="ECO:0000256" key="5">
    <source>
        <dbReference type="ARBA" id="ARBA00022822"/>
    </source>
</evidence>
<sequence>MLFIIRNRLCESFFFTFRVFINRLVYAAFFAIVPYRPCFLFCYALFAYRSVIFERKFHSPLEGYKFNSSIFVFITFLPYSIDCLSILIDRKHFRGSAFECLRFHALKFLPFTLFKDFMVPVPGYCYYFNLGVSFVLVVCSMYSHCLIFNIVKYFKFWGFNVILEISSWNVLEQLVVYGLIRNLFIGFNTRDLFSFRVLSFYSNVYLYGYIYESGILSLNSLIKVRNLGFKVCLIGGGFANKCFFVL</sequence>
<dbReference type="GO" id="GO:0000162">
    <property type="term" value="P:L-tryptophan biosynthetic process"/>
    <property type="evidence" value="ECO:0007669"/>
    <property type="project" value="UniProtKB-KW"/>
</dbReference>
<reference evidence="10" key="2">
    <citation type="submission" date="2021-03" db="EMBL/GenBank/DDBJ databases">
        <title>Alternative transmission patterns in independently acquired nutritional co-symbionts of Dictyopharidae planthoppers.</title>
        <authorList>
            <person name="Michalik A."/>
            <person name="Lukasik P."/>
        </authorList>
    </citation>
    <scope>NUCLEOTIDE SEQUENCE</scope>
    <source>
        <strain evidence="10">DICMUL</strain>
    </source>
</reference>
<evidence type="ECO:0000256" key="8">
    <source>
        <dbReference type="SAM" id="Phobius"/>
    </source>
</evidence>
<evidence type="ECO:0000256" key="3">
    <source>
        <dbReference type="ARBA" id="ARBA00012362"/>
    </source>
</evidence>
<accession>A0A974XDV0</accession>
<feature type="transmembrane region" description="Helical" evidence="8">
    <location>
        <begin position="66"/>
        <end position="88"/>
    </location>
</feature>
<feature type="domain" description="Indole-3-glycerol phosphate synthase" evidence="9">
    <location>
        <begin position="78"/>
        <end position="237"/>
    </location>
</feature>
<protein>
    <recommendedName>
        <fullName evidence="3">indole-3-glycerol-phosphate synthase</fullName>
        <ecNumber evidence="3">4.1.1.48</ecNumber>
    </recommendedName>
</protein>